<gene>
    <name evidence="1" type="ORF">OSC06_19895</name>
</gene>
<proteinExistence type="predicted"/>
<comment type="caution">
    <text evidence="1">The sequence shown here is derived from an EMBL/GenBank/DDBJ whole genome shotgun (WGS) entry which is preliminary data.</text>
</comment>
<sequence length="75" mass="8814">MNYYKIYNNAFDAWLKQDQTGYTDEEHAGFWPEPAILNITQDEWQKAINFVPSALTLRLIALGVYDFCGQWPERP</sequence>
<protein>
    <submittedName>
        <fullName evidence="1">Uncharacterized protein</fullName>
    </submittedName>
</protein>
<dbReference type="AlphaFoldDB" id="A0AAE4FFV3"/>
<organism evidence="1 2">
    <name type="scientific">Morganella morganii</name>
    <name type="common">Proteus morganii</name>
    <dbReference type="NCBI Taxonomy" id="582"/>
    <lineage>
        <taxon>Bacteria</taxon>
        <taxon>Pseudomonadati</taxon>
        <taxon>Pseudomonadota</taxon>
        <taxon>Gammaproteobacteria</taxon>
        <taxon>Enterobacterales</taxon>
        <taxon>Morganellaceae</taxon>
        <taxon>Morganella</taxon>
    </lineage>
</organism>
<dbReference type="EMBL" id="JAPKIY010000053">
    <property type="protein sequence ID" value="MDS0900214.1"/>
    <property type="molecule type" value="Genomic_DNA"/>
</dbReference>
<dbReference type="RefSeq" id="WP_310953648.1">
    <property type="nucleotide sequence ID" value="NZ_JAPKIY010000053.1"/>
</dbReference>
<name>A0AAE4FFV3_MORMO</name>
<reference evidence="1" key="1">
    <citation type="submission" date="2023-02" db="EMBL/GenBank/DDBJ databases">
        <title>Detection, antimicrobial susceptibility and genomic characterization of NDM-producing species of Morganellaceae, Yersiniaceae, and Enterobacteriaceae other than Klebsiella.</title>
        <authorList>
            <person name="Camargo C.H."/>
            <person name="Sacchi C.T."/>
            <person name="Campos K.R."/>
        </authorList>
    </citation>
    <scope>NUCLEOTIDE SEQUENCE</scope>
    <source>
        <strain evidence="1">1189_21</strain>
    </source>
</reference>
<dbReference type="Proteomes" id="UP001182247">
    <property type="component" value="Unassembled WGS sequence"/>
</dbReference>
<accession>A0AAE4FFV3</accession>
<evidence type="ECO:0000313" key="2">
    <source>
        <dbReference type="Proteomes" id="UP001182247"/>
    </source>
</evidence>
<evidence type="ECO:0000313" key="1">
    <source>
        <dbReference type="EMBL" id="MDS0900214.1"/>
    </source>
</evidence>